<gene>
    <name evidence="1" type="ORF">OV287_29820</name>
</gene>
<name>A0ABT4AAJ1_9BACT</name>
<accession>A0ABT4AAJ1</accession>
<sequence length="305" mass="34811">MDPQTLEGKQQLERFVRARISSILSGAKALMDEGFKDSVRDQLLDEVANHVERNQIKAARGYVDERFKGWWQAVASDKTPLREDGVMHHDLAHAWDWVAAYIQENSGATCVAFAALRDDERFLVATNEYLYIASESGAEEVDCDTEDLHAELRIINHLHQGGFAGPKKPPLVYIGVSLLCCAKCAILLDEYNSWSKRRFRFDYRGAHIAYDLGWSVPPLLQDMESRVQVKISQLESVRRTTSTAHVSMKHPEIQRVFDLQGQLREPMTPYKKLKRFDVPIKQGTYDFLMENVVSNALSKVQENEP</sequence>
<evidence type="ECO:0000313" key="1">
    <source>
        <dbReference type="EMBL" id="MCY1078674.1"/>
    </source>
</evidence>
<proteinExistence type="predicted"/>
<evidence type="ECO:0000313" key="2">
    <source>
        <dbReference type="Proteomes" id="UP001207654"/>
    </source>
</evidence>
<keyword evidence="2" id="KW-1185">Reference proteome</keyword>
<organism evidence="1 2">
    <name type="scientific">Archangium lansingense</name>
    <dbReference type="NCBI Taxonomy" id="2995310"/>
    <lineage>
        <taxon>Bacteria</taxon>
        <taxon>Pseudomonadati</taxon>
        <taxon>Myxococcota</taxon>
        <taxon>Myxococcia</taxon>
        <taxon>Myxococcales</taxon>
        <taxon>Cystobacterineae</taxon>
        <taxon>Archangiaceae</taxon>
        <taxon>Archangium</taxon>
    </lineage>
</organism>
<dbReference type="InterPro" id="IPR027796">
    <property type="entry name" value="OTT_1508_deam-like"/>
</dbReference>
<reference evidence="1 2" key="1">
    <citation type="submission" date="2022-11" db="EMBL/GenBank/DDBJ databases">
        <title>Minimal conservation of predation-associated metabolite biosynthetic gene clusters underscores biosynthetic potential of Myxococcota including descriptions for ten novel species: Archangium lansinium sp. nov., Myxococcus landrumus sp. nov., Nannocystis bai.</title>
        <authorList>
            <person name="Ahearne A."/>
            <person name="Stevens C."/>
            <person name="Phillips K."/>
        </authorList>
    </citation>
    <scope>NUCLEOTIDE SEQUENCE [LARGE SCALE GENOMIC DNA]</scope>
    <source>
        <strain evidence="1 2">MIWBW</strain>
    </source>
</reference>
<protein>
    <submittedName>
        <fullName evidence="1">Uncharacterized protein</fullName>
    </submittedName>
</protein>
<dbReference type="RefSeq" id="WP_267537439.1">
    <property type="nucleotide sequence ID" value="NZ_JAPNKA010000001.1"/>
</dbReference>
<dbReference type="Proteomes" id="UP001207654">
    <property type="component" value="Unassembled WGS sequence"/>
</dbReference>
<dbReference type="EMBL" id="JAPNKA010000001">
    <property type="protein sequence ID" value="MCY1078674.1"/>
    <property type="molecule type" value="Genomic_DNA"/>
</dbReference>
<dbReference type="Pfam" id="PF14441">
    <property type="entry name" value="OTT_1508_deam"/>
    <property type="match status" value="1"/>
</dbReference>
<comment type="caution">
    <text evidence="1">The sequence shown here is derived from an EMBL/GenBank/DDBJ whole genome shotgun (WGS) entry which is preliminary data.</text>
</comment>